<accession>A0A6A5T7P8</accession>
<gene>
    <name evidence="2" type="ORF">CC80DRAFT_431086</name>
</gene>
<sequence>MSRSVFIPDIDAAGPLSKQWDQKAWSGTAPHLAKSSCENVQELRRVGVPAHLQPFIPYVEKEKDESRGKPVWEKRAINPVKTVKEWLEACDVLHADRCGSNIGSDDNPWSGPLLLIDVENLCLVPAPPGARYVALSYTWGVGGTDACTTKENLARLREQNSLSEESFNMLPRTIRDAMALTHGIGERYLWVDRFCIVQDETLAKQSQLQAMGNIYANSLFTLVAANGDDASSPLYEAGPATRISIHPPDQNTGHGMSSEQILLNQSMYLRRCNWYSRAWTFQEYLFSKRRVVFQSDTMNFECLQAAWHEGQDLSRFARSSQLTGSLKQQSASGFKHTPWPDVARYARLVSLFSQRDLTFPEDVLDAFAGILSELSRTFPKGFISGLPVMSFDAVLLWQPWTYMQRRRALKCSASDAFLPSWSWVGWNGDMDSMSWRSASSYLFEHDEQYGGQQCSWRTVSTVSWEYS</sequence>
<dbReference type="Pfam" id="PF06985">
    <property type="entry name" value="HET"/>
    <property type="match status" value="1"/>
</dbReference>
<evidence type="ECO:0000259" key="1">
    <source>
        <dbReference type="Pfam" id="PF06985"/>
    </source>
</evidence>
<dbReference type="Proteomes" id="UP000800035">
    <property type="component" value="Unassembled WGS sequence"/>
</dbReference>
<feature type="domain" description="Heterokaryon incompatibility" evidence="1">
    <location>
        <begin position="132"/>
        <end position="283"/>
    </location>
</feature>
<dbReference type="InterPro" id="IPR010730">
    <property type="entry name" value="HET"/>
</dbReference>
<dbReference type="PANTHER" id="PTHR33112">
    <property type="entry name" value="DOMAIN PROTEIN, PUTATIVE-RELATED"/>
    <property type="match status" value="1"/>
</dbReference>
<proteinExistence type="predicted"/>
<reference evidence="2" key="1">
    <citation type="journal article" date="2020" name="Stud. Mycol.">
        <title>101 Dothideomycetes genomes: a test case for predicting lifestyles and emergence of pathogens.</title>
        <authorList>
            <person name="Haridas S."/>
            <person name="Albert R."/>
            <person name="Binder M."/>
            <person name="Bloem J."/>
            <person name="Labutti K."/>
            <person name="Salamov A."/>
            <person name="Andreopoulos B."/>
            <person name="Baker S."/>
            <person name="Barry K."/>
            <person name="Bills G."/>
            <person name="Bluhm B."/>
            <person name="Cannon C."/>
            <person name="Castanera R."/>
            <person name="Culley D."/>
            <person name="Daum C."/>
            <person name="Ezra D."/>
            <person name="Gonzalez J."/>
            <person name="Henrissat B."/>
            <person name="Kuo A."/>
            <person name="Liang C."/>
            <person name="Lipzen A."/>
            <person name="Lutzoni F."/>
            <person name="Magnuson J."/>
            <person name="Mondo S."/>
            <person name="Nolan M."/>
            <person name="Ohm R."/>
            <person name="Pangilinan J."/>
            <person name="Park H.-J."/>
            <person name="Ramirez L."/>
            <person name="Alfaro M."/>
            <person name="Sun H."/>
            <person name="Tritt A."/>
            <person name="Yoshinaga Y."/>
            <person name="Zwiers L.-H."/>
            <person name="Turgeon B."/>
            <person name="Goodwin S."/>
            <person name="Spatafora J."/>
            <person name="Crous P."/>
            <person name="Grigoriev I."/>
        </authorList>
    </citation>
    <scope>NUCLEOTIDE SEQUENCE</scope>
    <source>
        <strain evidence="2">CBS 675.92</strain>
    </source>
</reference>
<dbReference type="OrthoDB" id="5428863at2759"/>
<protein>
    <submittedName>
        <fullName evidence="2">HET-domain-containing protein</fullName>
    </submittedName>
</protein>
<feature type="non-terminal residue" evidence="2">
    <location>
        <position position="467"/>
    </location>
</feature>
<keyword evidence="3" id="KW-1185">Reference proteome</keyword>
<name>A0A6A5T7P8_9PLEO</name>
<evidence type="ECO:0000313" key="3">
    <source>
        <dbReference type="Proteomes" id="UP000800035"/>
    </source>
</evidence>
<dbReference type="AlphaFoldDB" id="A0A6A5T7P8"/>
<dbReference type="PANTHER" id="PTHR33112:SF12">
    <property type="entry name" value="HETEROKARYON INCOMPATIBILITY DOMAIN-CONTAINING PROTEIN"/>
    <property type="match status" value="1"/>
</dbReference>
<organism evidence="2 3">
    <name type="scientific">Byssothecium circinans</name>
    <dbReference type="NCBI Taxonomy" id="147558"/>
    <lineage>
        <taxon>Eukaryota</taxon>
        <taxon>Fungi</taxon>
        <taxon>Dikarya</taxon>
        <taxon>Ascomycota</taxon>
        <taxon>Pezizomycotina</taxon>
        <taxon>Dothideomycetes</taxon>
        <taxon>Pleosporomycetidae</taxon>
        <taxon>Pleosporales</taxon>
        <taxon>Massarineae</taxon>
        <taxon>Massarinaceae</taxon>
        <taxon>Byssothecium</taxon>
    </lineage>
</organism>
<evidence type="ECO:0000313" key="2">
    <source>
        <dbReference type="EMBL" id="KAF1948683.1"/>
    </source>
</evidence>
<dbReference type="EMBL" id="ML977051">
    <property type="protein sequence ID" value="KAF1948683.1"/>
    <property type="molecule type" value="Genomic_DNA"/>
</dbReference>